<dbReference type="EMBL" id="PXYG01000010">
    <property type="protein sequence ID" value="PSJ42410.1"/>
    <property type="molecule type" value="Genomic_DNA"/>
</dbReference>
<dbReference type="CDD" id="cd17990">
    <property type="entry name" value="DEXHc_HrpB"/>
    <property type="match status" value="1"/>
</dbReference>
<dbReference type="GO" id="GO:0004386">
    <property type="term" value="F:helicase activity"/>
    <property type="evidence" value="ECO:0007669"/>
    <property type="project" value="UniProtKB-KW"/>
</dbReference>
<dbReference type="PIRSF" id="PIRSF005496">
    <property type="entry name" value="ATP_hel_hrpB"/>
    <property type="match status" value="1"/>
</dbReference>
<accession>A0A2P7QWP5</accession>
<dbReference type="InterPro" id="IPR001650">
    <property type="entry name" value="Helicase_C-like"/>
</dbReference>
<evidence type="ECO:0000259" key="6">
    <source>
        <dbReference type="PROSITE" id="PS51192"/>
    </source>
</evidence>
<evidence type="ECO:0000256" key="2">
    <source>
        <dbReference type="ARBA" id="ARBA00022801"/>
    </source>
</evidence>
<evidence type="ECO:0000256" key="4">
    <source>
        <dbReference type="ARBA" id="ARBA00022840"/>
    </source>
</evidence>
<dbReference type="PANTHER" id="PTHR43519">
    <property type="entry name" value="ATP-DEPENDENT RNA HELICASE HRPB"/>
    <property type="match status" value="1"/>
</dbReference>
<keyword evidence="3 8" id="KW-0347">Helicase</keyword>
<sequence>MAVTIVLSVCFWHNITLFSHSGKSVHQLPIAEALPRLRQALTASRIIVEAPPGAGKSTWLPLWLLEQSGLAGRIIMLEPRRLAARSIAQYLAEQLGEEPGGRVGYRMRGESRIGRQTRLEVVTEGVLTRMLQADPELEGVGLLIFDEFHERSLQADLALAFALECQALREDLKIMVMSATLEGLALDRLLPDAETVSSAGRSFPVALHYQPRNLHSRLDEAMGRAILTTMELHPGSVLAFLPGEREIRAVRDWLSDRVASAVELRPLYGRLTLAEQRAAIAPVAAGRRKVVLATNVAETSLTIDGISIVVDSGLERQAQFDPAAGITRLQSRQIGQASATQRAGRAGRLQPGVCLRLWSQEQQARLAPRRPAEIEQSCLAGFVLECAAWGAEPERLPLLTPPPAAQLAAARRQLEGLGLLAGQQLTPFGRRVWQLGCEPWLGQLLLTAQAWQQQGRAGALADAVYLVALLEEGRLEKGPLSGQILARQGRLHPAARRWFKRLNQPDAAPVGQYLGPLLANACPDWVALLRQNSRYQLAGGLSADLPPDSPLTGKGMLAVAELSSNDKGIFIQGAEPVSVAQLQQFVPARFDERAHLQWDADADRVRAERQWCFGGLVLQRTPLTAISPEQKARCLLDEVVRRGWPALPLGEDARQYWLRLTLAGQKLADFGFEPCDENRWLAEAEHWLLPYLAGLGRWEELSRLDWAAIFRSRLDWSQQQLLDTLLPGWLELATGTRAAIRYRQGEDPVLPVQLQEMFGQSGSPELARGRVPLVLELLSPARRPLQVTRDLAAFWAGSYQDVKKEMKGRYPKHVWPDDPANTAPTRHTKRQMKH</sequence>
<proteinExistence type="predicted"/>
<evidence type="ECO:0000259" key="7">
    <source>
        <dbReference type="PROSITE" id="PS51194"/>
    </source>
</evidence>
<dbReference type="AlphaFoldDB" id="A0A2P7QWP5"/>
<dbReference type="Proteomes" id="UP000240243">
    <property type="component" value="Unassembled WGS sequence"/>
</dbReference>
<feature type="domain" description="Helicase ATP-binding" evidence="6">
    <location>
        <begin position="37"/>
        <end position="199"/>
    </location>
</feature>
<keyword evidence="9" id="KW-1185">Reference proteome</keyword>
<dbReference type="Pfam" id="PF08482">
    <property type="entry name" value="HrpB_C"/>
    <property type="match status" value="1"/>
</dbReference>
<evidence type="ECO:0000256" key="3">
    <source>
        <dbReference type="ARBA" id="ARBA00022806"/>
    </source>
</evidence>
<dbReference type="PROSITE" id="PS51192">
    <property type="entry name" value="HELICASE_ATP_BIND_1"/>
    <property type="match status" value="1"/>
</dbReference>
<dbReference type="NCBIfam" id="TIGR01970">
    <property type="entry name" value="DEAH_box_HrpB"/>
    <property type="match status" value="1"/>
</dbReference>
<keyword evidence="4" id="KW-0067">ATP-binding</keyword>
<protein>
    <submittedName>
        <fullName evidence="8">ATP-dependent helicase HrpB</fullName>
    </submittedName>
</protein>
<dbReference type="GO" id="GO:0016787">
    <property type="term" value="F:hydrolase activity"/>
    <property type="evidence" value="ECO:0007669"/>
    <property type="project" value="UniProtKB-KW"/>
</dbReference>
<feature type="region of interest" description="Disordered" evidence="5">
    <location>
        <begin position="810"/>
        <end position="834"/>
    </location>
</feature>
<dbReference type="Gene3D" id="3.40.50.300">
    <property type="entry name" value="P-loop containing nucleotide triphosphate hydrolases"/>
    <property type="match status" value="2"/>
</dbReference>
<keyword evidence="1" id="KW-0547">Nucleotide-binding</keyword>
<dbReference type="Pfam" id="PF24473">
    <property type="entry name" value="CON_HrpB"/>
    <property type="match status" value="1"/>
</dbReference>
<dbReference type="GO" id="GO:0003676">
    <property type="term" value="F:nucleic acid binding"/>
    <property type="evidence" value="ECO:0007669"/>
    <property type="project" value="InterPro"/>
</dbReference>
<dbReference type="InterPro" id="IPR010225">
    <property type="entry name" value="HrpB"/>
</dbReference>
<evidence type="ECO:0000256" key="5">
    <source>
        <dbReference type="SAM" id="MobiDB-lite"/>
    </source>
</evidence>
<name>A0A2P7QWP5_9GAMM</name>
<organism evidence="8 9">
    <name type="scientific">Zobellella endophytica</name>
    <dbReference type="NCBI Taxonomy" id="2116700"/>
    <lineage>
        <taxon>Bacteria</taxon>
        <taxon>Pseudomonadati</taxon>
        <taxon>Pseudomonadota</taxon>
        <taxon>Gammaproteobacteria</taxon>
        <taxon>Aeromonadales</taxon>
        <taxon>Aeromonadaceae</taxon>
        <taxon>Zobellella</taxon>
    </lineage>
</organism>
<dbReference type="InterPro" id="IPR027417">
    <property type="entry name" value="P-loop_NTPase"/>
</dbReference>
<dbReference type="FunFam" id="3.40.50.300:FF:002125">
    <property type="entry name" value="ATP-dependent helicase HrpB"/>
    <property type="match status" value="1"/>
</dbReference>
<feature type="domain" description="Helicase C-terminal" evidence="7">
    <location>
        <begin position="221"/>
        <end position="390"/>
    </location>
</feature>
<keyword evidence="2" id="KW-0378">Hydrolase</keyword>
<dbReference type="InterPro" id="IPR013689">
    <property type="entry name" value="RNA_helicase_ATP-dep_HrpB_C"/>
</dbReference>
<dbReference type="SMART" id="SM00487">
    <property type="entry name" value="DEXDc"/>
    <property type="match status" value="1"/>
</dbReference>
<dbReference type="OrthoDB" id="9805617at2"/>
<dbReference type="SMART" id="SM00490">
    <property type="entry name" value="HELICc"/>
    <property type="match status" value="1"/>
</dbReference>
<dbReference type="Pfam" id="PF00270">
    <property type="entry name" value="DEAD"/>
    <property type="match status" value="1"/>
</dbReference>
<evidence type="ECO:0000313" key="8">
    <source>
        <dbReference type="EMBL" id="PSJ42410.1"/>
    </source>
</evidence>
<dbReference type="SUPFAM" id="SSF52540">
    <property type="entry name" value="P-loop containing nucleoside triphosphate hydrolases"/>
    <property type="match status" value="1"/>
</dbReference>
<evidence type="ECO:0000313" key="9">
    <source>
        <dbReference type="Proteomes" id="UP000240243"/>
    </source>
</evidence>
<comment type="caution">
    <text evidence="8">The sequence shown here is derived from an EMBL/GenBank/DDBJ whole genome shotgun (WGS) entry which is preliminary data.</text>
</comment>
<dbReference type="Gene3D" id="1.20.120.1080">
    <property type="match status" value="1"/>
</dbReference>
<reference evidence="8 9" key="1">
    <citation type="submission" date="2018-03" db="EMBL/GenBank/DDBJ databases">
        <title>The draft genome of Zobellella sp. 59N8.</title>
        <authorList>
            <person name="Liu L."/>
            <person name="Li L."/>
            <person name="Zhang X."/>
            <person name="Liang L."/>
            <person name="Wang T."/>
        </authorList>
    </citation>
    <scope>NUCLEOTIDE SEQUENCE [LARGE SCALE GENOMIC DNA]</scope>
    <source>
        <strain evidence="8 9">59N8</strain>
    </source>
</reference>
<dbReference type="PROSITE" id="PS51194">
    <property type="entry name" value="HELICASE_CTER"/>
    <property type="match status" value="1"/>
</dbReference>
<dbReference type="InterPro" id="IPR056329">
    <property type="entry name" value="CON_HrpB"/>
</dbReference>
<evidence type="ECO:0000256" key="1">
    <source>
        <dbReference type="ARBA" id="ARBA00022741"/>
    </source>
</evidence>
<dbReference type="InterPro" id="IPR011545">
    <property type="entry name" value="DEAD/DEAH_box_helicase_dom"/>
</dbReference>
<dbReference type="Pfam" id="PF00271">
    <property type="entry name" value="Helicase_C"/>
    <property type="match status" value="1"/>
</dbReference>
<dbReference type="CDD" id="cd18791">
    <property type="entry name" value="SF2_C_RHA"/>
    <property type="match status" value="1"/>
</dbReference>
<gene>
    <name evidence="8" type="primary">hrpB</name>
    <name evidence="8" type="ORF">C7H85_17545</name>
</gene>
<dbReference type="InterPro" id="IPR049614">
    <property type="entry name" value="HrpB_DEXH"/>
</dbReference>
<dbReference type="PANTHER" id="PTHR43519:SF1">
    <property type="entry name" value="ATP-DEPENDENT RNA HELICASE HRPB"/>
    <property type="match status" value="1"/>
</dbReference>
<dbReference type="GO" id="GO:0005524">
    <property type="term" value="F:ATP binding"/>
    <property type="evidence" value="ECO:0007669"/>
    <property type="project" value="UniProtKB-KW"/>
</dbReference>
<dbReference type="InterPro" id="IPR014001">
    <property type="entry name" value="Helicase_ATP-bd"/>
</dbReference>